<comment type="caution">
    <text evidence="1">The sequence shown here is derived from an EMBL/GenBank/DDBJ whole genome shotgun (WGS) entry which is preliminary data.</text>
</comment>
<accession>A0ABS0IMR3</accession>
<organism evidence="1 2">
    <name type="scientific">Hymenobacter jeongseonensis</name>
    <dbReference type="NCBI Taxonomy" id="2791027"/>
    <lineage>
        <taxon>Bacteria</taxon>
        <taxon>Pseudomonadati</taxon>
        <taxon>Bacteroidota</taxon>
        <taxon>Cytophagia</taxon>
        <taxon>Cytophagales</taxon>
        <taxon>Hymenobacteraceae</taxon>
        <taxon>Hymenobacter</taxon>
    </lineage>
</organism>
<gene>
    <name evidence="1" type="ORF">I2I05_19065</name>
</gene>
<reference evidence="1 2" key="1">
    <citation type="submission" date="2020-11" db="EMBL/GenBank/DDBJ databases">
        <authorList>
            <person name="Kim M.K."/>
        </authorList>
    </citation>
    <scope>NUCLEOTIDE SEQUENCE [LARGE SCALE GENOMIC DNA]</scope>
    <source>
        <strain evidence="1 2">BT683</strain>
    </source>
</reference>
<name>A0ABS0IMR3_9BACT</name>
<evidence type="ECO:0000313" key="2">
    <source>
        <dbReference type="Proteomes" id="UP000597617"/>
    </source>
</evidence>
<sequence length="88" mass="10609">MATSHYDFRALPFEQQLPLVWVEGTFLARRWEEEDGVSLYHMDGGFFCEVYLEVETYKVVRVRTFTRMERLEDYACYVNIDDLTEPKR</sequence>
<dbReference type="EMBL" id="JADQDQ010000013">
    <property type="protein sequence ID" value="MBF9239502.1"/>
    <property type="molecule type" value="Genomic_DNA"/>
</dbReference>
<evidence type="ECO:0000313" key="1">
    <source>
        <dbReference type="EMBL" id="MBF9239502.1"/>
    </source>
</evidence>
<protein>
    <submittedName>
        <fullName evidence="1">Uncharacterized protein</fullName>
    </submittedName>
</protein>
<keyword evidence="2" id="KW-1185">Reference proteome</keyword>
<dbReference type="RefSeq" id="WP_196283854.1">
    <property type="nucleotide sequence ID" value="NZ_JADQDQ010000013.1"/>
</dbReference>
<proteinExistence type="predicted"/>
<dbReference type="Proteomes" id="UP000597617">
    <property type="component" value="Unassembled WGS sequence"/>
</dbReference>